<dbReference type="AlphaFoldDB" id="A0A1G7ITQ7"/>
<keyword evidence="2" id="KW-1185">Reference proteome</keyword>
<accession>A0A1G7ITQ7</accession>
<evidence type="ECO:0000313" key="2">
    <source>
        <dbReference type="Proteomes" id="UP000199109"/>
    </source>
</evidence>
<organism evidence="1 2">
    <name type="scientific">Pricia antarctica</name>
    <dbReference type="NCBI Taxonomy" id="641691"/>
    <lineage>
        <taxon>Bacteria</taxon>
        <taxon>Pseudomonadati</taxon>
        <taxon>Bacteroidota</taxon>
        <taxon>Flavobacteriia</taxon>
        <taxon>Flavobacteriales</taxon>
        <taxon>Flavobacteriaceae</taxon>
        <taxon>Pricia</taxon>
    </lineage>
</organism>
<proteinExistence type="predicted"/>
<sequence length="77" mass="9164">MDLKILWTDFAKSELNRIYIFYFDHAGSKIAKNETKKTAKATLRLKKQPEIGQLEEFLKGRSHEFPYLVHQSFKIIY</sequence>
<dbReference type="InterPro" id="IPR035093">
    <property type="entry name" value="RelE/ParE_toxin_dom_sf"/>
</dbReference>
<evidence type="ECO:0000313" key="1">
    <source>
        <dbReference type="EMBL" id="SDF16057.1"/>
    </source>
</evidence>
<name>A0A1G7ITQ7_9FLAO</name>
<gene>
    <name evidence="1" type="ORF">SAMN05421636_11429</name>
</gene>
<dbReference type="Proteomes" id="UP000199109">
    <property type="component" value="Unassembled WGS sequence"/>
</dbReference>
<dbReference type="STRING" id="641691.SAMN05421636_11429"/>
<reference evidence="1 2" key="1">
    <citation type="submission" date="2016-10" db="EMBL/GenBank/DDBJ databases">
        <authorList>
            <person name="de Groot N.N."/>
        </authorList>
    </citation>
    <scope>NUCLEOTIDE SEQUENCE [LARGE SCALE GENOMIC DNA]</scope>
    <source>
        <strain evidence="1 2">DSM 23421</strain>
    </source>
</reference>
<dbReference type="Gene3D" id="3.30.2310.20">
    <property type="entry name" value="RelE-like"/>
    <property type="match status" value="1"/>
</dbReference>
<dbReference type="RefSeq" id="WP_217633359.1">
    <property type="nucleotide sequence ID" value="NZ_FNAO01000014.1"/>
</dbReference>
<protein>
    <submittedName>
        <fullName evidence="1">Plasmid stabilization system protein ParE</fullName>
    </submittedName>
</protein>
<dbReference type="EMBL" id="FNAO01000014">
    <property type="protein sequence ID" value="SDF16057.1"/>
    <property type="molecule type" value="Genomic_DNA"/>
</dbReference>